<dbReference type="Proteomes" id="UP000018679">
    <property type="component" value="Unassembled WGS sequence"/>
</dbReference>
<evidence type="ECO:0000313" key="1">
    <source>
        <dbReference type="EMBL" id="ETH30489.1"/>
    </source>
</evidence>
<comment type="caution">
    <text evidence="1">The sequence shown here is derived from an EMBL/GenBank/DDBJ whole genome shotgun (WGS) entry which is preliminary data.</text>
</comment>
<proteinExistence type="predicted"/>
<gene>
    <name evidence="1" type="ORF">L566_2964</name>
</gene>
<accession>A0AAI9J0W7</accession>
<dbReference type="EMBL" id="AXSB02000030">
    <property type="protein sequence ID" value="ETH30489.1"/>
    <property type="molecule type" value="Genomic_DNA"/>
</dbReference>
<dbReference type="AlphaFoldDB" id="A0AAI9J0W7"/>
<reference evidence="1 2" key="1">
    <citation type="journal article" date="2013" name="Genome Announc.">
        <title>Genome Sequences of 28 Bordetella pertussis U.S. Outbreak Strains Dating from 2010 to 2012.</title>
        <authorList>
            <person name="Harvill E.T."/>
            <person name="Goodfield L.L."/>
            <person name="Ivanov Y."/>
            <person name="Meyer J.A."/>
            <person name="Newth C."/>
            <person name="Cassiday P."/>
            <person name="Tondella M.L."/>
            <person name="Liao P."/>
            <person name="Zimmerman J."/>
            <person name="Meert K."/>
            <person name="Wessel D."/>
            <person name="Berger J."/>
            <person name="Dean J.M."/>
            <person name="Holubkov R."/>
            <person name="Burr J."/>
            <person name="Liu T."/>
            <person name="Brinkac L."/>
            <person name="Kim M."/>
            <person name="Losada L."/>
        </authorList>
    </citation>
    <scope>NUCLEOTIDE SEQUENCE [LARGE SCALE GENOMIC DNA]</scope>
    <source>
        <strain evidence="1 2">CHLA-26</strain>
    </source>
</reference>
<name>A0AAI9J0W7_BORPT</name>
<sequence length="74" mass="7768">MSRAGFTRPEIIVRILHIVDIDKKQCAMCGKEARQGTRRGRARNVGEDALFAGGNGGEGRGVGGRRRCAAGGAA</sequence>
<organism evidence="1 2">
    <name type="scientific">Bordetella pertussis CHLA-26</name>
    <dbReference type="NCBI Taxonomy" id="1331284"/>
    <lineage>
        <taxon>Bacteria</taxon>
        <taxon>Pseudomonadati</taxon>
        <taxon>Pseudomonadota</taxon>
        <taxon>Betaproteobacteria</taxon>
        <taxon>Burkholderiales</taxon>
        <taxon>Alcaligenaceae</taxon>
        <taxon>Bordetella</taxon>
    </lineage>
</organism>
<protein>
    <submittedName>
        <fullName evidence="1">Uncharacterized protein</fullName>
    </submittedName>
</protein>
<evidence type="ECO:0000313" key="2">
    <source>
        <dbReference type="Proteomes" id="UP000018679"/>
    </source>
</evidence>